<dbReference type="PANTHER" id="PTHR24321:SF8">
    <property type="entry name" value="ESTRADIOL 17-BETA-DEHYDROGENASE 8-RELATED"/>
    <property type="match status" value="1"/>
</dbReference>
<sequence>MGKLNGKVAFITGAGRGQGRSHAVRFAREGADVIAVDTTKPVESISYPLATADDLAETARLVEAEGQRIIARDADVRQYAALAAVVEEGVNTFGRLDIVVANAGISNPAPTLDMSEDTWQDMIDINLTGVWKSLKASVPHIIDGGRGGSVVITSSLAAVYANENVAHYAAAKAGLVMLMKVMAKELAPHSIRVNTVHPTTVATGMILNDATYRLFRPDLENPTRGDFEEAARTLNRLPVVALEPEDVTETVLHLVSDSGKYITGTTQLLDAGGSL</sequence>
<dbReference type="PRINTS" id="PR00080">
    <property type="entry name" value="SDRFAMILY"/>
</dbReference>
<dbReference type="PANTHER" id="PTHR24321">
    <property type="entry name" value="DEHYDROGENASES, SHORT CHAIN"/>
    <property type="match status" value="1"/>
</dbReference>
<protein>
    <submittedName>
        <fullName evidence="5">3-ketoacyl-ACP reductase</fullName>
    </submittedName>
</protein>
<keyword evidence="6" id="KW-1185">Reference proteome</keyword>
<dbReference type="STRING" id="1538463.B0T36_11580"/>
<dbReference type="InterPro" id="IPR023985">
    <property type="entry name" value="SDR_subfam_1"/>
</dbReference>
<keyword evidence="3" id="KW-0520">NAD</keyword>
<evidence type="ECO:0000313" key="6">
    <source>
        <dbReference type="Proteomes" id="UP000188836"/>
    </source>
</evidence>
<gene>
    <name evidence="5" type="ORF">B0T46_07315</name>
</gene>
<dbReference type="Pfam" id="PF00106">
    <property type="entry name" value="adh_short"/>
    <property type="match status" value="1"/>
</dbReference>
<evidence type="ECO:0000256" key="2">
    <source>
        <dbReference type="ARBA" id="ARBA00023002"/>
    </source>
</evidence>
<dbReference type="RefSeq" id="WP_077115737.1">
    <property type="nucleotide sequence ID" value="NZ_MUKP01000047.1"/>
</dbReference>
<evidence type="ECO:0000256" key="4">
    <source>
        <dbReference type="RuleBase" id="RU000363"/>
    </source>
</evidence>
<comment type="similarity">
    <text evidence="1 4">Belongs to the short-chain dehydrogenases/reductases (SDR) family.</text>
</comment>
<organism evidence="5 6">
    <name type="scientific">Nocardia donostiensis</name>
    <dbReference type="NCBI Taxonomy" id="1538463"/>
    <lineage>
        <taxon>Bacteria</taxon>
        <taxon>Bacillati</taxon>
        <taxon>Actinomycetota</taxon>
        <taxon>Actinomycetes</taxon>
        <taxon>Mycobacteriales</taxon>
        <taxon>Nocardiaceae</taxon>
        <taxon>Nocardia</taxon>
    </lineage>
</organism>
<dbReference type="NCBIfam" id="TIGR03971">
    <property type="entry name" value="SDR_subfam_1"/>
    <property type="match status" value="1"/>
</dbReference>
<dbReference type="Proteomes" id="UP000188836">
    <property type="component" value="Unassembled WGS sequence"/>
</dbReference>
<dbReference type="EMBL" id="MUMY01000005">
    <property type="protein sequence ID" value="ONM49207.1"/>
    <property type="molecule type" value="Genomic_DNA"/>
</dbReference>
<dbReference type="PRINTS" id="PR00081">
    <property type="entry name" value="GDHRDH"/>
</dbReference>
<evidence type="ECO:0000313" key="5">
    <source>
        <dbReference type="EMBL" id="ONM49207.1"/>
    </source>
</evidence>
<dbReference type="FunFam" id="3.40.50.720:FF:000084">
    <property type="entry name" value="Short-chain dehydrogenase reductase"/>
    <property type="match status" value="1"/>
</dbReference>
<dbReference type="InterPro" id="IPR002347">
    <property type="entry name" value="SDR_fam"/>
</dbReference>
<name>A0A1V2TI58_9NOCA</name>
<dbReference type="InterPro" id="IPR036291">
    <property type="entry name" value="NAD(P)-bd_dom_sf"/>
</dbReference>
<dbReference type="Gene3D" id="3.40.50.720">
    <property type="entry name" value="NAD(P)-binding Rossmann-like Domain"/>
    <property type="match status" value="1"/>
</dbReference>
<reference evidence="5 6" key="1">
    <citation type="journal article" date="2016" name="Antonie Van Leeuwenhoek">
        <title>Nocardia donostiensis sp. nov., isolated from human respiratory specimens.</title>
        <authorList>
            <person name="Ercibengoa M."/>
            <person name="Bell M."/>
            <person name="Marimon J.M."/>
            <person name="Humrighouse B."/>
            <person name="Klenk H.P."/>
            <person name="Potter G."/>
            <person name="Perez-Trallero E."/>
        </authorList>
    </citation>
    <scope>NUCLEOTIDE SEQUENCE [LARGE SCALE GENOMIC DNA]</scope>
    <source>
        <strain evidence="5 6">X1655</strain>
    </source>
</reference>
<dbReference type="PROSITE" id="PS00061">
    <property type="entry name" value="ADH_SHORT"/>
    <property type="match status" value="1"/>
</dbReference>
<proteinExistence type="inferred from homology"/>
<dbReference type="SUPFAM" id="SSF51735">
    <property type="entry name" value="NAD(P)-binding Rossmann-fold domains"/>
    <property type="match status" value="1"/>
</dbReference>
<comment type="caution">
    <text evidence="5">The sequence shown here is derived from an EMBL/GenBank/DDBJ whole genome shotgun (WGS) entry which is preliminary data.</text>
</comment>
<evidence type="ECO:0000256" key="3">
    <source>
        <dbReference type="ARBA" id="ARBA00023027"/>
    </source>
</evidence>
<dbReference type="AlphaFoldDB" id="A0A1V2TI58"/>
<keyword evidence="2" id="KW-0560">Oxidoreductase</keyword>
<evidence type="ECO:0000256" key="1">
    <source>
        <dbReference type="ARBA" id="ARBA00006484"/>
    </source>
</evidence>
<accession>A0A1V2TI58</accession>
<dbReference type="GO" id="GO:0016491">
    <property type="term" value="F:oxidoreductase activity"/>
    <property type="evidence" value="ECO:0007669"/>
    <property type="project" value="UniProtKB-KW"/>
</dbReference>
<dbReference type="InterPro" id="IPR020904">
    <property type="entry name" value="Sc_DH/Rdtase_CS"/>
</dbReference>
<dbReference type="OrthoDB" id="5173603at2"/>
<dbReference type="CDD" id="cd05233">
    <property type="entry name" value="SDR_c"/>
    <property type="match status" value="1"/>
</dbReference>
<dbReference type="NCBIfam" id="NF009467">
    <property type="entry name" value="PRK12826.1-3"/>
    <property type="match status" value="1"/>
</dbReference>